<keyword evidence="2" id="KW-1185">Reference proteome</keyword>
<accession>A0AAV4Q7W4</accession>
<name>A0AAV4Q7W4_9ARAC</name>
<sequence>MFDLVDSWPVVSLPYTFRIGRSTVSRIIRETCEDLRDKLYPIVLAKPSSEKWLAITNNIILLACVDADYKFVLVDIGLEGHNSDGGVYRHRVIEYNKINIPSGAALPSTKKVMPFVFVSDVAFPLKNYLMQPFLKKGAFLTTVYQELGGA</sequence>
<protein>
    <submittedName>
        <fullName evidence="1">DDE Tnp4 domain-containing protein</fullName>
    </submittedName>
</protein>
<proteinExistence type="predicted"/>
<reference evidence="1 2" key="1">
    <citation type="submission" date="2021-06" db="EMBL/GenBank/DDBJ databases">
        <title>Caerostris darwini draft genome.</title>
        <authorList>
            <person name="Kono N."/>
            <person name="Arakawa K."/>
        </authorList>
    </citation>
    <scope>NUCLEOTIDE SEQUENCE [LARGE SCALE GENOMIC DNA]</scope>
</reference>
<organism evidence="1 2">
    <name type="scientific">Caerostris darwini</name>
    <dbReference type="NCBI Taxonomy" id="1538125"/>
    <lineage>
        <taxon>Eukaryota</taxon>
        <taxon>Metazoa</taxon>
        <taxon>Ecdysozoa</taxon>
        <taxon>Arthropoda</taxon>
        <taxon>Chelicerata</taxon>
        <taxon>Arachnida</taxon>
        <taxon>Araneae</taxon>
        <taxon>Araneomorphae</taxon>
        <taxon>Entelegynae</taxon>
        <taxon>Araneoidea</taxon>
        <taxon>Araneidae</taxon>
        <taxon>Caerostris</taxon>
    </lineage>
</organism>
<gene>
    <name evidence="1" type="primary">evm_015332</name>
    <name evidence="1" type="ORF">CDAR_5581</name>
</gene>
<evidence type="ECO:0000313" key="2">
    <source>
        <dbReference type="Proteomes" id="UP001054837"/>
    </source>
</evidence>
<dbReference type="Proteomes" id="UP001054837">
    <property type="component" value="Unassembled WGS sequence"/>
</dbReference>
<dbReference type="EMBL" id="BPLQ01003929">
    <property type="protein sequence ID" value="GIY04452.1"/>
    <property type="molecule type" value="Genomic_DNA"/>
</dbReference>
<comment type="caution">
    <text evidence="1">The sequence shown here is derived from an EMBL/GenBank/DDBJ whole genome shotgun (WGS) entry which is preliminary data.</text>
</comment>
<evidence type="ECO:0000313" key="1">
    <source>
        <dbReference type="EMBL" id="GIY04452.1"/>
    </source>
</evidence>
<dbReference type="AlphaFoldDB" id="A0AAV4Q7W4"/>